<dbReference type="Proteomes" id="UP000001593">
    <property type="component" value="Unassembled WGS sequence"/>
</dbReference>
<dbReference type="eggNOG" id="ENOG502QSGD">
    <property type="taxonomic scope" value="Eukaryota"/>
</dbReference>
<protein>
    <submittedName>
        <fullName evidence="1">Uncharacterized protein</fullName>
    </submittedName>
</protein>
<dbReference type="PANTHER" id="PTHR46579">
    <property type="entry name" value="F5/8 TYPE C DOMAIN-CONTAINING PROTEIN-RELATED"/>
    <property type="match status" value="1"/>
</dbReference>
<evidence type="ECO:0000313" key="2">
    <source>
        <dbReference type="Proteomes" id="UP000001593"/>
    </source>
</evidence>
<dbReference type="InParanoid" id="A7S198"/>
<proteinExistence type="predicted"/>
<gene>
    <name evidence="1" type="ORF">NEMVEDRAFT_v1g205256</name>
</gene>
<sequence length="752" mass="86440">MRKLCEVVVPLLDSSRSFERASDDCSVLVEETASDGDADFHLSDDDCPDCPTSALKRPRVNSSSLGDAFFMDTMSEFCIKLLDSQQMTTESGATTTNDSFGEEELITLVEQMEDDLRDDCETDENEFTNVTDDLSFSFDQVNNSTFEDPPDFFVDDNEVIGEARDGCDQGNAMDETAPLYPGSRVTIVTIMALFALLTIKYNLPAEAISNLLTLLSLALPISHSLPTTVYKFKKYFKNLRNPLVIHRYCAFCLSVISQPKTQTDCPNAGCLKDLTKKNALSYFIEVPILQQLQLFFSRPSFYEDIQYRFKRNKRNNENIEDIYDGNLYHELCQHGILSSKDNISFLMNTDGVPVFKSSKVSIWPLYFVINELQYSKRMSRENMLFAGLWFAKTIKGVKGFSWLSVLKYHDIIRGTAIDYMHGVLLGVQKLLLRLWFDSSNSRKIFSLSKYVNVIDSRLQLITPTLELKRLPRSISEHLNHWKANELRSFLLYYGLPVLFGLLPENSFQHYFCFVRANFLLLQESISPNDLKTAEELLQSFCSNFSRLYEERYMTLNFHQLLHLVDNVRDLGPLYTHSCFSFEDKNGFILKLIHGTQFIDSQILAAVSFTQKLPELREKCLAPGSDEDTLYWKLMHPRREEILKHTYVLGAFYRKQLNEHELLALENYLKQTPTFMNIIAFNRIERKSAFIYGFDYKRMSRRNCSTVKYSTSNSIAFVQVKCFIKVNVGAARNVHYLAIATPLECPNGQVSCF</sequence>
<reference evidence="1 2" key="1">
    <citation type="journal article" date="2007" name="Science">
        <title>Sea anemone genome reveals ancestral eumetazoan gene repertoire and genomic organization.</title>
        <authorList>
            <person name="Putnam N.H."/>
            <person name="Srivastava M."/>
            <person name="Hellsten U."/>
            <person name="Dirks B."/>
            <person name="Chapman J."/>
            <person name="Salamov A."/>
            <person name="Terry A."/>
            <person name="Shapiro H."/>
            <person name="Lindquist E."/>
            <person name="Kapitonov V.V."/>
            <person name="Jurka J."/>
            <person name="Genikhovich G."/>
            <person name="Grigoriev I.V."/>
            <person name="Lucas S.M."/>
            <person name="Steele R.E."/>
            <person name="Finnerty J.R."/>
            <person name="Technau U."/>
            <person name="Martindale M.Q."/>
            <person name="Rokhsar D.S."/>
        </authorList>
    </citation>
    <scope>NUCLEOTIDE SEQUENCE [LARGE SCALE GENOMIC DNA]</scope>
    <source>
        <strain evidence="2">CH2 X CH6</strain>
    </source>
</reference>
<dbReference type="PhylomeDB" id="A7S198"/>
<name>A7S198_NEMVE</name>
<organism evidence="1 2">
    <name type="scientific">Nematostella vectensis</name>
    <name type="common">Starlet sea anemone</name>
    <dbReference type="NCBI Taxonomy" id="45351"/>
    <lineage>
        <taxon>Eukaryota</taxon>
        <taxon>Metazoa</taxon>
        <taxon>Cnidaria</taxon>
        <taxon>Anthozoa</taxon>
        <taxon>Hexacorallia</taxon>
        <taxon>Actiniaria</taxon>
        <taxon>Edwardsiidae</taxon>
        <taxon>Nematostella</taxon>
    </lineage>
</organism>
<dbReference type="EMBL" id="DS469563">
    <property type="protein sequence ID" value="EDO42562.1"/>
    <property type="molecule type" value="Genomic_DNA"/>
</dbReference>
<accession>A7S198</accession>
<dbReference type="HOGENOM" id="CLU_020834_0_0_1"/>
<evidence type="ECO:0000313" key="1">
    <source>
        <dbReference type="EMBL" id="EDO42562.1"/>
    </source>
</evidence>
<keyword evidence="2" id="KW-1185">Reference proteome</keyword>
<dbReference type="PANTHER" id="PTHR46579:SF1">
    <property type="entry name" value="F5_8 TYPE C DOMAIN-CONTAINING PROTEIN"/>
    <property type="match status" value="1"/>
</dbReference>
<dbReference type="AlphaFoldDB" id="A7S198"/>
<dbReference type="OMA" id="KITETIC"/>